<evidence type="ECO:0000313" key="2">
    <source>
        <dbReference type="Proteomes" id="UP000663889"/>
    </source>
</evidence>
<organism evidence="1 2">
    <name type="scientific">Rotaria sordida</name>
    <dbReference type="NCBI Taxonomy" id="392033"/>
    <lineage>
        <taxon>Eukaryota</taxon>
        <taxon>Metazoa</taxon>
        <taxon>Spiralia</taxon>
        <taxon>Gnathifera</taxon>
        <taxon>Rotifera</taxon>
        <taxon>Eurotatoria</taxon>
        <taxon>Bdelloidea</taxon>
        <taxon>Philodinida</taxon>
        <taxon>Philodinidae</taxon>
        <taxon>Rotaria</taxon>
    </lineage>
</organism>
<dbReference type="Proteomes" id="UP000663889">
    <property type="component" value="Unassembled WGS sequence"/>
</dbReference>
<sequence length="91" mass="10434">MKNNQTEKIAFQADSQWILTLPVDGNQQPDGRWSLNHLTFQLRSIPSSKLKIIIDEYTMKNNQTEKIAFQADSQWALTLPVDGNQQPGIYD</sequence>
<dbReference type="AlphaFoldDB" id="A0A814YZW2"/>
<proteinExistence type="predicted"/>
<accession>A0A814YZW2</accession>
<comment type="caution">
    <text evidence="1">The sequence shown here is derived from an EMBL/GenBank/DDBJ whole genome shotgun (WGS) entry which is preliminary data.</text>
</comment>
<name>A0A814YZW2_9BILA</name>
<evidence type="ECO:0000313" key="1">
    <source>
        <dbReference type="EMBL" id="CAF1235195.1"/>
    </source>
</evidence>
<gene>
    <name evidence="1" type="ORF">SEV965_LOCUS22915</name>
</gene>
<protein>
    <submittedName>
        <fullName evidence="1">Uncharacterized protein</fullName>
    </submittedName>
</protein>
<dbReference type="EMBL" id="CAJNOU010001655">
    <property type="protein sequence ID" value="CAF1235195.1"/>
    <property type="molecule type" value="Genomic_DNA"/>
</dbReference>
<reference evidence="1" key="1">
    <citation type="submission" date="2021-02" db="EMBL/GenBank/DDBJ databases">
        <authorList>
            <person name="Nowell W R."/>
        </authorList>
    </citation>
    <scope>NUCLEOTIDE SEQUENCE</scope>
</reference>